<accession>A0ABT9WTZ6</accession>
<gene>
    <name evidence="1" type="ORF">J2S08_002625</name>
</gene>
<keyword evidence="2" id="KW-1185">Reference proteome</keyword>
<dbReference type="Proteomes" id="UP001223586">
    <property type="component" value="Unassembled WGS sequence"/>
</dbReference>
<comment type="caution">
    <text evidence="1">The sequence shown here is derived from an EMBL/GenBank/DDBJ whole genome shotgun (WGS) entry which is preliminary data.</text>
</comment>
<sequence length="61" mass="6347">MKKSILKTFIITNLLAISLVTSAGLLSNGVGLFSKADFGFIMAKSKADFGSISTSSKADFG</sequence>
<protein>
    <submittedName>
        <fullName evidence="1">Uncharacterized protein</fullName>
    </submittedName>
</protein>
<dbReference type="RefSeq" id="WP_307230180.1">
    <property type="nucleotide sequence ID" value="NZ_JAUSTT010000015.1"/>
</dbReference>
<name>A0ABT9WTZ6_9BACI</name>
<evidence type="ECO:0000313" key="1">
    <source>
        <dbReference type="EMBL" id="MDQ0176767.1"/>
    </source>
</evidence>
<reference evidence="1 2" key="1">
    <citation type="submission" date="2023-07" db="EMBL/GenBank/DDBJ databases">
        <title>Genomic Encyclopedia of Type Strains, Phase IV (KMG-IV): sequencing the most valuable type-strain genomes for metagenomic binning, comparative biology and taxonomic classification.</title>
        <authorList>
            <person name="Goeker M."/>
        </authorList>
    </citation>
    <scope>NUCLEOTIDE SEQUENCE [LARGE SCALE GENOMIC DNA]</scope>
    <source>
        <strain evidence="1 2">DSM 23837</strain>
    </source>
</reference>
<proteinExistence type="predicted"/>
<dbReference type="EMBL" id="JAUSTT010000015">
    <property type="protein sequence ID" value="MDQ0176767.1"/>
    <property type="molecule type" value="Genomic_DNA"/>
</dbReference>
<organism evidence="1 2">
    <name type="scientific">Bacillus chungangensis</name>
    <dbReference type="NCBI Taxonomy" id="587633"/>
    <lineage>
        <taxon>Bacteria</taxon>
        <taxon>Bacillati</taxon>
        <taxon>Bacillota</taxon>
        <taxon>Bacilli</taxon>
        <taxon>Bacillales</taxon>
        <taxon>Bacillaceae</taxon>
        <taxon>Bacillus</taxon>
    </lineage>
</organism>
<evidence type="ECO:0000313" key="2">
    <source>
        <dbReference type="Proteomes" id="UP001223586"/>
    </source>
</evidence>